<sequence>MIPSIQRISFKKEEAWIREANHSFVDHAPLISLSMPNSHYEARSPAEEDAARITCSTTHFDSVYPVSKAPLRTVSAYTDSAGEYVIRLE</sequence>
<keyword evidence="2" id="KW-1185">Reference proteome</keyword>
<gene>
    <name evidence="1" type="ORF">E1B28_006204</name>
</gene>
<organism evidence="1 2">
    <name type="scientific">Marasmius oreades</name>
    <name type="common">fairy-ring Marasmius</name>
    <dbReference type="NCBI Taxonomy" id="181124"/>
    <lineage>
        <taxon>Eukaryota</taxon>
        <taxon>Fungi</taxon>
        <taxon>Dikarya</taxon>
        <taxon>Basidiomycota</taxon>
        <taxon>Agaricomycotina</taxon>
        <taxon>Agaricomycetes</taxon>
        <taxon>Agaricomycetidae</taxon>
        <taxon>Agaricales</taxon>
        <taxon>Marasmiineae</taxon>
        <taxon>Marasmiaceae</taxon>
        <taxon>Marasmius</taxon>
    </lineage>
</organism>
<reference evidence="1" key="1">
    <citation type="journal article" date="2021" name="Genome Biol. Evol.">
        <title>The assembled and annotated genome of the fairy-ring fungus Marasmius oreades.</title>
        <authorList>
            <person name="Hiltunen M."/>
            <person name="Ament-Velasquez S.L."/>
            <person name="Johannesson H."/>
        </authorList>
    </citation>
    <scope>NUCLEOTIDE SEQUENCE</scope>
    <source>
        <strain evidence="1">03SP1</strain>
    </source>
</reference>
<dbReference type="AlphaFoldDB" id="A0A9P7UWC3"/>
<evidence type="ECO:0000313" key="1">
    <source>
        <dbReference type="EMBL" id="KAG7095464.1"/>
    </source>
</evidence>
<protein>
    <submittedName>
        <fullName evidence="1">Uncharacterized protein</fullName>
    </submittedName>
</protein>
<evidence type="ECO:0000313" key="2">
    <source>
        <dbReference type="Proteomes" id="UP001049176"/>
    </source>
</evidence>
<proteinExistence type="predicted"/>
<dbReference type="KEGG" id="more:E1B28_006204"/>
<comment type="caution">
    <text evidence="1">The sequence shown here is derived from an EMBL/GenBank/DDBJ whole genome shotgun (WGS) entry which is preliminary data.</text>
</comment>
<dbReference type="Proteomes" id="UP001049176">
    <property type="component" value="Chromosome 3"/>
</dbReference>
<dbReference type="GeneID" id="66075280"/>
<name>A0A9P7UWC3_9AGAR</name>
<accession>A0A9P7UWC3</accession>
<dbReference type="RefSeq" id="XP_043011934.1">
    <property type="nucleotide sequence ID" value="XM_043150844.1"/>
</dbReference>
<dbReference type="EMBL" id="CM032183">
    <property type="protein sequence ID" value="KAG7095464.1"/>
    <property type="molecule type" value="Genomic_DNA"/>
</dbReference>